<dbReference type="CDD" id="cd05466">
    <property type="entry name" value="PBP2_LTTR_substrate"/>
    <property type="match status" value="1"/>
</dbReference>
<dbReference type="SUPFAM" id="SSF46785">
    <property type="entry name" value="Winged helix' DNA-binding domain"/>
    <property type="match status" value="1"/>
</dbReference>
<proteinExistence type="inferred from homology"/>
<name>A0ABT4Q433_9BACL</name>
<dbReference type="Gene3D" id="3.40.190.290">
    <property type="match status" value="1"/>
</dbReference>
<evidence type="ECO:0000256" key="4">
    <source>
        <dbReference type="ARBA" id="ARBA00023163"/>
    </source>
</evidence>
<feature type="domain" description="HTH lysR-type" evidence="5">
    <location>
        <begin position="1"/>
        <end position="58"/>
    </location>
</feature>
<dbReference type="Gene3D" id="1.10.10.10">
    <property type="entry name" value="Winged helix-like DNA-binding domain superfamily/Winged helix DNA-binding domain"/>
    <property type="match status" value="1"/>
</dbReference>
<dbReference type="RefSeq" id="WP_269880027.1">
    <property type="nucleotide sequence ID" value="NZ_JAQAGZ010000002.1"/>
</dbReference>
<evidence type="ECO:0000256" key="2">
    <source>
        <dbReference type="ARBA" id="ARBA00023015"/>
    </source>
</evidence>
<evidence type="ECO:0000259" key="5">
    <source>
        <dbReference type="PROSITE" id="PS50931"/>
    </source>
</evidence>
<keyword evidence="7" id="KW-1185">Reference proteome</keyword>
<evidence type="ECO:0000256" key="3">
    <source>
        <dbReference type="ARBA" id="ARBA00023125"/>
    </source>
</evidence>
<dbReference type="SUPFAM" id="SSF53850">
    <property type="entry name" value="Periplasmic binding protein-like II"/>
    <property type="match status" value="1"/>
</dbReference>
<dbReference type="Pfam" id="PF00126">
    <property type="entry name" value="HTH_1"/>
    <property type="match status" value="1"/>
</dbReference>
<dbReference type="Proteomes" id="UP001527882">
    <property type="component" value="Unassembled WGS sequence"/>
</dbReference>
<evidence type="ECO:0000256" key="1">
    <source>
        <dbReference type="ARBA" id="ARBA00009437"/>
    </source>
</evidence>
<keyword evidence="4" id="KW-0804">Transcription</keyword>
<accession>A0ABT4Q433</accession>
<dbReference type="PROSITE" id="PS50931">
    <property type="entry name" value="HTH_LYSR"/>
    <property type="match status" value="1"/>
</dbReference>
<evidence type="ECO:0000313" key="6">
    <source>
        <dbReference type="EMBL" id="MCZ8511631.1"/>
    </source>
</evidence>
<dbReference type="EMBL" id="JAQAGZ010000002">
    <property type="protein sequence ID" value="MCZ8511631.1"/>
    <property type="molecule type" value="Genomic_DNA"/>
</dbReference>
<keyword evidence="2" id="KW-0805">Transcription regulation</keyword>
<dbReference type="PANTHER" id="PTHR30419">
    <property type="entry name" value="HTH-TYPE TRANSCRIPTIONAL REGULATOR YBHD"/>
    <property type="match status" value="1"/>
</dbReference>
<reference evidence="6 7" key="1">
    <citation type="submission" date="2022-12" db="EMBL/GenBank/DDBJ databases">
        <title>Draft genome sequence of Paenibacillus sp. dW9.</title>
        <authorList>
            <person name="Choi E.-W."/>
            <person name="Kim D.-U."/>
        </authorList>
    </citation>
    <scope>NUCLEOTIDE SEQUENCE [LARGE SCALE GENOMIC DNA]</scope>
    <source>
        <strain evidence="7">dW9</strain>
    </source>
</reference>
<gene>
    <name evidence="6" type="ORF">O9H85_04130</name>
</gene>
<keyword evidence="3" id="KW-0238">DNA-binding</keyword>
<dbReference type="InterPro" id="IPR036388">
    <property type="entry name" value="WH-like_DNA-bd_sf"/>
</dbReference>
<dbReference type="InterPro" id="IPR050950">
    <property type="entry name" value="HTH-type_LysR_regulators"/>
</dbReference>
<sequence length="300" mass="34245">MELRQLECFKAVCQELHFTKASEVLGITQPTLSYQIKLLEDELGVPLFNRIGKKISMTAAGDILYKYCHTIFSSLAGAREEIQELQHAERGVLAFAALIGEINEFVSGLLGEFYKTHPKLQFKLYGVEDVTGPLIQEDLDFGVTMLPLEDERFEKIPLYEEDFYFVTREDHPLAGQATIDFEEIRKQAVVMFPKTHRCRQMIDAICSTKGFHLQPQIETATIESLLLLVRSGAGVSILSKTLLELYDKQDLQIIPLSNPSLRREVGVIYLKDKYMGSAAREFIELIQKHVQLFRRNTLKI</sequence>
<dbReference type="InterPro" id="IPR005119">
    <property type="entry name" value="LysR_subst-bd"/>
</dbReference>
<evidence type="ECO:0000313" key="7">
    <source>
        <dbReference type="Proteomes" id="UP001527882"/>
    </source>
</evidence>
<protein>
    <submittedName>
        <fullName evidence="6">LysR family transcriptional regulator</fullName>
    </submittedName>
</protein>
<dbReference type="InterPro" id="IPR036390">
    <property type="entry name" value="WH_DNA-bd_sf"/>
</dbReference>
<comment type="caution">
    <text evidence="6">The sequence shown here is derived from an EMBL/GenBank/DDBJ whole genome shotgun (WGS) entry which is preliminary data.</text>
</comment>
<comment type="similarity">
    <text evidence="1">Belongs to the LysR transcriptional regulatory family.</text>
</comment>
<dbReference type="PRINTS" id="PR00039">
    <property type="entry name" value="HTHLYSR"/>
</dbReference>
<dbReference type="Pfam" id="PF03466">
    <property type="entry name" value="LysR_substrate"/>
    <property type="match status" value="1"/>
</dbReference>
<organism evidence="6 7">
    <name type="scientific">Paenibacillus gyeongsangnamensis</name>
    <dbReference type="NCBI Taxonomy" id="3388067"/>
    <lineage>
        <taxon>Bacteria</taxon>
        <taxon>Bacillati</taxon>
        <taxon>Bacillota</taxon>
        <taxon>Bacilli</taxon>
        <taxon>Bacillales</taxon>
        <taxon>Paenibacillaceae</taxon>
        <taxon>Paenibacillus</taxon>
    </lineage>
</organism>
<dbReference type="InterPro" id="IPR000847">
    <property type="entry name" value="LysR_HTH_N"/>
</dbReference>